<name>A0A1I8MUA3_MUSDO</name>
<keyword evidence="1" id="KW-0812">Transmembrane</keyword>
<dbReference type="Pfam" id="PF06477">
    <property type="entry name" value="DUF1091"/>
    <property type="match status" value="1"/>
</dbReference>
<sequence length="187" mass="22125">MHDSTKFIFLIVSLNIIGFMYTDVIIKATNLICAPSPKYFINHSCRLKPVNRYKSVAFMETYIRNQLRNVYVNIGLYARNDVNTYNPFLINFTQNICWYLGNRRFGTYMKVFMDIMAQYTNINHSCPYEGVIIAKNLFFGGNSMSALFPKGYYKCIFIFYEGYPLDYIGRVEYYAELYEVKKMRKKN</sequence>
<evidence type="ECO:0000313" key="4">
    <source>
        <dbReference type="RefSeq" id="XP_058980452.1"/>
    </source>
</evidence>
<evidence type="ECO:0000313" key="2">
    <source>
        <dbReference type="EnsemblMetazoa" id="MDOA008516-PA"/>
    </source>
</evidence>
<feature type="transmembrane region" description="Helical" evidence="1">
    <location>
        <begin position="7"/>
        <end position="26"/>
    </location>
</feature>
<evidence type="ECO:0000256" key="1">
    <source>
        <dbReference type="SAM" id="Phobius"/>
    </source>
</evidence>
<reference evidence="4" key="2">
    <citation type="submission" date="2025-05" db="UniProtKB">
        <authorList>
            <consortium name="RefSeq"/>
        </authorList>
    </citation>
    <scope>IDENTIFICATION</scope>
    <source>
        <strain evidence="4">Aabys</strain>
        <tissue evidence="4">Whole body</tissue>
    </source>
</reference>
<evidence type="ECO:0000313" key="3">
    <source>
        <dbReference type="Proteomes" id="UP001652621"/>
    </source>
</evidence>
<dbReference type="RefSeq" id="XP_058980452.1">
    <property type="nucleotide sequence ID" value="XM_059124469.1"/>
</dbReference>
<dbReference type="EnsemblMetazoa" id="MDOA008516-RA">
    <property type="protein sequence ID" value="MDOA008516-PA"/>
    <property type="gene ID" value="MDOA008516"/>
</dbReference>
<dbReference type="VEuPathDB" id="VectorBase:MDOA008516"/>
<keyword evidence="1" id="KW-0472">Membrane</keyword>
<dbReference type="OrthoDB" id="7859583at2759"/>
<dbReference type="AlphaFoldDB" id="A0A1I8MUA3"/>
<keyword evidence="3" id="KW-1185">Reference proteome</keyword>
<organism evidence="2">
    <name type="scientific">Musca domestica</name>
    <name type="common">House fly</name>
    <dbReference type="NCBI Taxonomy" id="7370"/>
    <lineage>
        <taxon>Eukaryota</taxon>
        <taxon>Metazoa</taxon>
        <taxon>Ecdysozoa</taxon>
        <taxon>Arthropoda</taxon>
        <taxon>Hexapoda</taxon>
        <taxon>Insecta</taxon>
        <taxon>Pterygota</taxon>
        <taxon>Neoptera</taxon>
        <taxon>Endopterygota</taxon>
        <taxon>Diptera</taxon>
        <taxon>Brachycera</taxon>
        <taxon>Muscomorpha</taxon>
        <taxon>Muscoidea</taxon>
        <taxon>Muscidae</taxon>
        <taxon>Musca</taxon>
    </lineage>
</organism>
<gene>
    <name evidence="4" type="primary">LOC131803338</name>
</gene>
<keyword evidence="1" id="KW-1133">Transmembrane helix</keyword>
<dbReference type="PANTHER" id="PTHR20898">
    <property type="entry name" value="DAEDALUS ON 3-RELATED-RELATED"/>
    <property type="match status" value="1"/>
</dbReference>
<dbReference type="GeneID" id="131803338"/>
<protein>
    <submittedName>
        <fullName evidence="4">Uncharacterized protein LOC131803338</fullName>
    </submittedName>
</protein>
<reference evidence="2" key="1">
    <citation type="submission" date="2020-05" db="UniProtKB">
        <authorList>
            <consortium name="EnsemblMetazoa"/>
        </authorList>
    </citation>
    <scope>IDENTIFICATION</scope>
    <source>
        <strain evidence="2">Aabys</strain>
    </source>
</reference>
<dbReference type="Proteomes" id="UP001652621">
    <property type="component" value="Unplaced"/>
</dbReference>
<accession>A0A1I8MUA3</accession>
<dbReference type="InterPro" id="IPR010512">
    <property type="entry name" value="DUF1091"/>
</dbReference>
<dbReference type="eggNOG" id="ENOG502TM4J">
    <property type="taxonomic scope" value="Eukaryota"/>
</dbReference>
<dbReference type="VEuPathDB" id="VectorBase:MDOMA2_019681"/>
<proteinExistence type="predicted"/>
<dbReference type="PANTHER" id="PTHR20898:SF0">
    <property type="entry name" value="DAEDALUS ON 3-RELATED"/>
    <property type="match status" value="1"/>
</dbReference>